<organism evidence="3 4">
    <name type="scientific">Luteibaculum oceani</name>
    <dbReference type="NCBI Taxonomy" id="1294296"/>
    <lineage>
        <taxon>Bacteria</taxon>
        <taxon>Pseudomonadati</taxon>
        <taxon>Bacteroidota</taxon>
        <taxon>Flavobacteriia</taxon>
        <taxon>Flavobacteriales</taxon>
        <taxon>Luteibaculaceae</taxon>
        <taxon>Luteibaculum</taxon>
    </lineage>
</organism>
<proteinExistence type="predicted"/>
<dbReference type="GO" id="GO:0016491">
    <property type="term" value="F:oxidoreductase activity"/>
    <property type="evidence" value="ECO:0007669"/>
    <property type="project" value="InterPro"/>
</dbReference>
<dbReference type="CDD" id="cd02966">
    <property type="entry name" value="TlpA_like_family"/>
    <property type="match status" value="1"/>
</dbReference>
<keyword evidence="1" id="KW-0732">Signal</keyword>
<dbReference type="InterPro" id="IPR050553">
    <property type="entry name" value="Thioredoxin_ResA/DsbE_sf"/>
</dbReference>
<dbReference type="OrthoDB" id="743079at2"/>
<feature type="domain" description="Thioredoxin" evidence="2">
    <location>
        <begin position="320"/>
        <end position="456"/>
    </location>
</feature>
<gene>
    <name evidence="3" type="ORF">FRX97_04340</name>
</gene>
<dbReference type="GO" id="GO:0016209">
    <property type="term" value="F:antioxidant activity"/>
    <property type="evidence" value="ECO:0007669"/>
    <property type="project" value="InterPro"/>
</dbReference>
<dbReference type="EMBL" id="VORB01000003">
    <property type="protein sequence ID" value="TXC81751.1"/>
    <property type="molecule type" value="Genomic_DNA"/>
</dbReference>
<evidence type="ECO:0000259" key="2">
    <source>
        <dbReference type="PROSITE" id="PS51352"/>
    </source>
</evidence>
<dbReference type="RefSeq" id="WP_147013763.1">
    <property type="nucleotide sequence ID" value="NZ_VORB01000003.1"/>
</dbReference>
<dbReference type="Pfam" id="PF00578">
    <property type="entry name" value="AhpC-TSA"/>
    <property type="match status" value="1"/>
</dbReference>
<comment type="caution">
    <text evidence="3">The sequence shown here is derived from an EMBL/GenBank/DDBJ whole genome shotgun (WGS) entry which is preliminary data.</text>
</comment>
<dbReference type="AlphaFoldDB" id="A0A5C6VAZ6"/>
<feature type="signal peptide" evidence="1">
    <location>
        <begin position="1"/>
        <end position="18"/>
    </location>
</feature>
<sequence length="456" mass="51879">MRYLILATFLCLSTFVKAETIVIEGTAEAVYHNKPFYLWETGDAISGKKQLVAKGLVNDLGKFSIEFDCKNTSEYILSIDRISGRFYGMPGQNYSLFFPNLPEGVVRTFSGANEVDLVFYDLTEKDPNLVIGNFNRSLEEFAASNVDIAFTNAYLKGLLDFWKAQAAKVKELDAFSKNYVHFACANALLDGGMDKRKIYEYFLQETELVVNNPELGVFLQDYFSQILEETDRLSGDQVIKITVNVAPRAYKILEELKKNDYLADLKLRELVALQGLKELSSLEGYNKKNIVDLVNQIEVRSIYEDVKRVAKNLSYQLTWLKPGFKLPDFELKSVDGELVTPEKFVGKPTMYFFWAPWSTTSLNEMVQLVADQPNWKKDMNVVLVSVAESKEAELTALNAVPNNNFVKLNTRNQPEVIETYQIKSVPHFLLVDKDGKVVRHYASSLDEIRGTFKKLP</sequence>
<protein>
    <submittedName>
        <fullName evidence="3">TlpA family protein disulfide reductase</fullName>
    </submittedName>
</protein>
<dbReference type="PANTHER" id="PTHR42852">
    <property type="entry name" value="THIOL:DISULFIDE INTERCHANGE PROTEIN DSBE"/>
    <property type="match status" value="1"/>
</dbReference>
<accession>A0A5C6VAZ6</accession>
<dbReference type="PANTHER" id="PTHR42852:SF13">
    <property type="entry name" value="PROTEIN DIPZ"/>
    <property type="match status" value="1"/>
</dbReference>
<dbReference type="InterPro" id="IPR000866">
    <property type="entry name" value="AhpC/TSA"/>
</dbReference>
<feature type="chain" id="PRO_5022691734" evidence="1">
    <location>
        <begin position="19"/>
        <end position="456"/>
    </location>
</feature>
<dbReference type="PROSITE" id="PS51352">
    <property type="entry name" value="THIOREDOXIN_2"/>
    <property type="match status" value="1"/>
</dbReference>
<keyword evidence="4" id="KW-1185">Reference proteome</keyword>
<evidence type="ECO:0000313" key="4">
    <source>
        <dbReference type="Proteomes" id="UP000321168"/>
    </source>
</evidence>
<dbReference type="InterPro" id="IPR036249">
    <property type="entry name" value="Thioredoxin-like_sf"/>
</dbReference>
<name>A0A5C6VAZ6_9FLAO</name>
<evidence type="ECO:0000313" key="3">
    <source>
        <dbReference type="EMBL" id="TXC81751.1"/>
    </source>
</evidence>
<evidence type="ECO:0000256" key="1">
    <source>
        <dbReference type="SAM" id="SignalP"/>
    </source>
</evidence>
<dbReference type="Gene3D" id="3.40.30.10">
    <property type="entry name" value="Glutaredoxin"/>
    <property type="match status" value="1"/>
</dbReference>
<dbReference type="Proteomes" id="UP000321168">
    <property type="component" value="Unassembled WGS sequence"/>
</dbReference>
<reference evidence="3 4" key="1">
    <citation type="submission" date="2019-08" db="EMBL/GenBank/DDBJ databases">
        <title>Genome of Luteibaculum oceani JCM 18817.</title>
        <authorList>
            <person name="Bowman J.P."/>
        </authorList>
    </citation>
    <scope>NUCLEOTIDE SEQUENCE [LARGE SCALE GENOMIC DNA]</scope>
    <source>
        <strain evidence="3 4">JCM 18817</strain>
    </source>
</reference>
<dbReference type="InterPro" id="IPR013766">
    <property type="entry name" value="Thioredoxin_domain"/>
</dbReference>
<dbReference type="SUPFAM" id="SSF52833">
    <property type="entry name" value="Thioredoxin-like"/>
    <property type="match status" value="1"/>
</dbReference>